<proteinExistence type="predicted"/>
<accession>A0A9W6Y782</accession>
<dbReference type="AlphaFoldDB" id="A0A9W6Y782"/>
<gene>
    <name evidence="2" type="ORF">Pfra01_002336600</name>
</gene>
<reference evidence="2" key="1">
    <citation type="submission" date="2023-04" db="EMBL/GenBank/DDBJ databases">
        <title>Phytophthora fragariaefolia NBRC 109709.</title>
        <authorList>
            <person name="Ichikawa N."/>
            <person name="Sato H."/>
            <person name="Tonouchi N."/>
        </authorList>
    </citation>
    <scope>NUCLEOTIDE SEQUENCE</scope>
    <source>
        <strain evidence="2">NBRC 109709</strain>
    </source>
</reference>
<comment type="caution">
    <text evidence="2">The sequence shown here is derived from an EMBL/GenBank/DDBJ whole genome shotgun (WGS) entry which is preliminary data.</text>
</comment>
<protein>
    <submittedName>
        <fullName evidence="2">Unnamed protein product</fullName>
    </submittedName>
</protein>
<sequence length="120" mass="13415">MSEHYKMILFKKVLKASTLRELLQVREFDTLEDFLDGARGLNPKYSDSDTTNMASKPAKKAPSTPNKPKARGRGGQRCTSTRCSETERLRCSEPTEDPCEQSLTESGCSCEGPPKWVLTK</sequence>
<feature type="region of interest" description="Disordered" evidence="1">
    <location>
        <begin position="93"/>
        <end position="120"/>
    </location>
</feature>
<dbReference type="Proteomes" id="UP001165121">
    <property type="component" value="Unassembled WGS sequence"/>
</dbReference>
<evidence type="ECO:0000313" key="2">
    <source>
        <dbReference type="EMBL" id="GMF55461.1"/>
    </source>
</evidence>
<feature type="region of interest" description="Disordered" evidence="1">
    <location>
        <begin position="36"/>
        <end position="81"/>
    </location>
</feature>
<dbReference type="EMBL" id="BSXT01003730">
    <property type="protein sequence ID" value="GMF55461.1"/>
    <property type="molecule type" value="Genomic_DNA"/>
</dbReference>
<dbReference type="OrthoDB" id="10597495at2759"/>
<name>A0A9W6Y782_9STRA</name>
<keyword evidence="3" id="KW-1185">Reference proteome</keyword>
<evidence type="ECO:0000256" key="1">
    <source>
        <dbReference type="SAM" id="MobiDB-lite"/>
    </source>
</evidence>
<evidence type="ECO:0000313" key="3">
    <source>
        <dbReference type="Proteomes" id="UP001165121"/>
    </source>
</evidence>
<organism evidence="2 3">
    <name type="scientific">Phytophthora fragariaefolia</name>
    <dbReference type="NCBI Taxonomy" id="1490495"/>
    <lineage>
        <taxon>Eukaryota</taxon>
        <taxon>Sar</taxon>
        <taxon>Stramenopiles</taxon>
        <taxon>Oomycota</taxon>
        <taxon>Peronosporomycetes</taxon>
        <taxon>Peronosporales</taxon>
        <taxon>Peronosporaceae</taxon>
        <taxon>Phytophthora</taxon>
    </lineage>
</organism>